<gene>
    <name evidence="5" type="ORF">CCAL12919_05320</name>
</gene>
<feature type="signal peptide" evidence="3">
    <location>
        <begin position="1"/>
        <end position="20"/>
    </location>
</feature>
<dbReference type="InterPro" id="IPR016047">
    <property type="entry name" value="M23ase_b-sheet_dom"/>
</dbReference>
<accession>A0ABD4JIH1</accession>
<dbReference type="RefSeq" id="WP_336613226.1">
    <property type="nucleotide sequence ID" value="NZ_JADBHS010000008.1"/>
</dbReference>
<feature type="coiled-coil region" evidence="1">
    <location>
        <begin position="34"/>
        <end position="117"/>
    </location>
</feature>
<feature type="compositionally biased region" description="Polar residues" evidence="2">
    <location>
        <begin position="253"/>
        <end position="265"/>
    </location>
</feature>
<dbReference type="Proteomes" id="UP001318760">
    <property type="component" value="Unassembled WGS sequence"/>
</dbReference>
<evidence type="ECO:0000259" key="4">
    <source>
        <dbReference type="Pfam" id="PF01551"/>
    </source>
</evidence>
<proteinExistence type="predicted"/>
<feature type="region of interest" description="Disordered" evidence="2">
    <location>
        <begin position="242"/>
        <end position="270"/>
    </location>
</feature>
<evidence type="ECO:0000256" key="2">
    <source>
        <dbReference type="SAM" id="MobiDB-lite"/>
    </source>
</evidence>
<evidence type="ECO:0000313" key="5">
    <source>
        <dbReference type="EMBL" id="MBE2986551.1"/>
    </source>
</evidence>
<feature type="chain" id="PRO_5044822694" evidence="3">
    <location>
        <begin position="21"/>
        <end position="413"/>
    </location>
</feature>
<organism evidence="5 6">
    <name type="scientific">Campylobacter californiensis</name>
    <dbReference type="NCBI Taxonomy" id="1032243"/>
    <lineage>
        <taxon>Bacteria</taxon>
        <taxon>Pseudomonadati</taxon>
        <taxon>Campylobacterota</taxon>
        <taxon>Epsilonproteobacteria</taxon>
        <taxon>Campylobacterales</taxon>
        <taxon>Campylobacteraceae</taxon>
        <taxon>Campylobacter</taxon>
    </lineage>
</organism>
<sequence length="413" mass="47003">MRKFLSLLLICALFSLNLEASQTKEKIKSSKTSLRSSEEMSKQLNKKLEDLASDIVSGNKKLRQITNDIANLKEQISALEANATSANSELEKLTKQNKELIQTQKELEQNIIRIITEDLSFELFLSQDEKSQSTDSIMVSQILTKLNSIVKEDYKKLTKTYEETVNHIKNQSNKIEKIQTSIKNYKQKQNELLALKENQKSTISSLKRDKEIYTKKLAKLQIQQDELRKTLEQLSIMQKREDAKAAELERQRQAQTSKRQGGTKDSNLDVKQMGSSYQTSAVKKYTGAKTIAPLDGFSVKQKFGNYVDPIYNIKIFNESVVLRSNTPNAKVKSVLNGKVVFAKETQLLDRVVIIENENGIHTIYAHLSQIAPTIKVGTRVQKGYVIGRVIDDLTFEVTQKNYHIDPLELISLK</sequence>
<keyword evidence="3" id="KW-0732">Signal</keyword>
<dbReference type="Gene3D" id="2.70.70.10">
    <property type="entry name" value="Glucose Permease (Domain IIA)"/>
    <property type="match status" value="1"/>
</dbReference>
<keyword evidence="1" id="KW-0175">Coiled coil</keyword>
<reference evidence="5 6" key="1">
    <citation type="submission" date="2020-10" db="EMBL/GenBank/DDBJ databases">
        <title>Campylobacter californiensis sp. nov. isolated from cattle and feral swine in California.</title>
        <authorList>
            <person name="Miller W.G."/>
        </authorList>
    </citation>
    <scope>NUCLEOTIDE SEQUENCE [LARGE SCALE GENOMIC DNA]</scope>
    <source>
        <strain evidence="5 6">RM12919</strain>
    </source>
</reference>
<protein>
    <submittedName>
        <fullName evidence="5">Peptidoglycan DD-metalloendopeptidase family protein</fullName>
    </submittedName>
</protein>
<feature type="compositionally biased region" description="Basic and acidic residues" evidence="2">
    <location>
        <begin position="242"/>
        <end position="252"/>
    </location>
</feature>
<dbReference type="InterPro" id="IPR011055">
    <property type="entry name" value="Dup_hybrid_motif"/>
</dbReference>
<evidence type="ECO:0000256" key="3">
    <source>
        <dbReference type="SAM" id="SignalP"/>
    </source>
</evidence>
<dbReference type="SUPFAM" id="SSF51261">
    <property type="entry name" value="Duplicated hybrid motif"/>
    <property type="match status" value="1"/>
</dbReference>
<dbReference type="EMBL" id="JADBHS010000008">
    <property type="protein sequence ID" value="MBE2986551.1"/>
    <property type="molecule type" value="Genomic_DNA"/>
</dbReference>
<comment type="caution">
    <text evidence="5">The sequence shown here is derived from an EMBL/GenBank/DDBJ whole genome shotgun (WGS) entry which is preliminary data.</text>
</comment>
<evidence type="ECO:0000256" key="1">
    <source>
        <dbReference type="SAM" id="Coils"/>
    </source>
</evidence>
<dbReference type="Pfam" id="PF01551">
    <property type="entry name" value="Peptidase_M23"/>
    <property type="match status" value="1"/>
</dbReference>
<dbReference type="AlphaFoldDB" id="A0ABD4JIH1"/>
<evidence type="ECO:0000313" key="6">
    <source>
        <dbReference type="Proteomes" id="UP001318760"/>
    </source>
</evidence>
<feature type="domain" description="M23ase beta-sheet core" evidence="4">
    <location>
        <begin position="326"/>
        <end position="405"/>
    </location>
</feature>
<dbReference type="CDD" id="cd12797">
    <property type="entry name" value="M23_peptidase"/>
    <property type="match status" value="1"/>
</dbReference>
<name>A0ABD4JIH1_9BACT</name>